<keyword evidence="3" id="KW-0949">S-adenosyl-L-methionine</keyword>
<dbReference type="EMBL" id="JASITI010000076">
    <property type="protein sequence ID" value="MDK9500864.1"/>
    <property type="molecule type" value="Genomic_DNA"/>
</dbReference>
<evidence type="ECO:0000256" key="2">
    <source>
        <dbReference type="ARBA" id="ARBA00022679"/>
    </source>
</evidence>
<accession>A0ABT7H5Y1</accession>
<organism evidence="6 7">
    <name type="scientific">Streptomyces katrae</name>
    <dbReference type="NCBI Taxonomy" id="68223"/>
    <lineage>
        <taxon>Bacteria</taxon>
        <taxon>Bacillati</taxon>
        <taxon>Actinomycetota</taxon>
        <taxon>Actinomycetes</taxon>
        <taxon>Kitasatosporales</taxon>
        <taxon>Streptomycetaceae</taxon>
        <taxon>Streptomyces</taxon>
    </lineage>
</organism>
<dbReference type="SUPFAM" id="SSF46785">
    <property type="entry name" value="Winged helix' DNA-binding domain"/>
    <property type="match status" value="1"/>
</dbReference>
<evidence type="ECO:0000256" key="1">
    <source>
        <dbReference type="ARBA" id="ARBA00022603"/>
    </source>
</evidence>
<dbReference type="PIRSF" id="PIRSF005739">
    <property type="entry name" value="O-mtase"/>
    <property type="match status" value="1"/>
</dbReference>
<protein>
    <submittedName>
        <fullName evidence="6">Methyltransferase</fullName>
    </submittedName>
</protein>
<dbReference type="RefSeq" id="WP_285346359.1">
    <property type="nucleotide sequence ID" value="NZ_JASITI010000076.1"/>
</dbReference>
<keyword evidence="1 6" id="KW-0489">Methyltransferase</keyword>
<dbReference type="Gene3D" id="1.10.287.1350">
    <property type="match status" value="1"/>
</dbReference>
<name>A0ABT7H5Y1_9ACTN</name>
<evidence type="ECO:0000313" key="7">
    <source>
        <dbReference type="Proteomes" id="UP001223390"/>
    </source>
</evidence>
<evidence type="ECO:0000313" key="6">
    <source>
        <dbReference type="EMBL" id="MDK9500864.1"/>
    </source>
</evidence>
<keyword evidence="7" id="KW-1185">Reference proteome</keyword>
<dbReference type="PROSITE" id="PS51683">
    <property type="entry name" value="SAM_OMT_II"/>
    <property type="match status" value="1"/>
</dbReference>
<dbReference type="Pfam" id="PF08100">
    <property type="entry name" value="Dimerisation"/>
    <property type="match status" value="1"/>
</dbReference>
<dbReference type="Gene3D" id="3.40.50.150">
    <property type="entry name" value="Vaccinia Virus protein VP39"/>
    <property type="match status" value="1"/>
</dbReference>
<gene>
    <name evidence="6" type="ORF">QEZ40_006890</name>
</gene>
<evidence type="ECO:0000259" key="5">
    <source>
        <dbReference type="Pfam" id="PF08100"/>
    </source>
</evidence>
<dbReference type="InterPro" id="IPR012967">
    <property type="entry name" value="COMT_dimerisation"/>
</dbReference>
<evidence type="ECO:0000256" key="3">
    <source>
        <dbReference type="ARBA" id="ARBA00022691"/>
    </source>
</evidence>
<feature type="domain" description="O-methyltransferase C-terminal" evidence="4">
    <location>
        <begin position="102"/>
        <end position="310"/>
    </location>
</feature>
<evidence type="ECO:0000259" key="4">
    <source>
        <dbReference type="Pfam" id="PF00891"/>
    </source>
</evidence>
<feature type="domain" description="O-methyltransferase dimerisation" evidence="5">
    <location>
        <begin position="8"/>
        <end position="82"/>
    </location>
</feature>
<sequence>MSEQSLSHMALGFVPARILYTAAELGIADALGDGPRTHPDLARQTGTDPAALRRLLRALAGLGLVTQLDEERFALTELGRGLTGPERDDVMLSTAPELWRAWGALTEVVRSGRPAPDPVSGLTAHETMLADPGTAAKLRTGMAQVGAVFAPGVVAAYDFSRFSLLADLGGDDGTLTAAVLTAVPALRAVVHEREDTLERTAAALAAAGVADRAEVTAASVAALPPAADACLLNNLVRDLDDERAAELLRDCRAALPPTGRLLLVETLMPPVLPPDASAAYGLTDLNNLVFTGGRERTEEEYAHLLARAGFDLTGTFPVPVPDGMPDYHVIEATPRA</sequence>
<dbReference type="PANTHER" id="PTHR43712">
    <property type="entry name" value="PUTATIVE (AFU_ORTHOLOGUE AFUA_4G14580)-RELATED"/>
    <property type="match status" value="1"/>
</dbReference>
<dbReference type="GO" id="GO:0008168">
    <property type="term" value="F:methyltransferase activity"/>
    <property type="evidence" value="ECO:0007669"/>
    <property type="project" value="UniProtKB-KW"/>
</dbReference>
<dbReference type="InterPro" id="IPR001077">
    <property type="entry name" value="COMT_C"/>
</dbReference>
<reference evidence="6 7" key="1">
    <citation type="submission" date="2023-05" db="EMBL/GenBank/DDBJ databases">
        <title>Sequencing and Assembly of Streptomyces sp. NP73.</title>
        <authorList>
            <person name="Konwar A.N."/>
            <person name="Saikia K."/>
            <person name="Thakur D."/>
        </authorList>
    </citation>
    <scope>NUCLEOTIDE SEQUENCE [LARGE SCALE GENOMIC DNA]</scope>
    <source>
        <strain evidence="6 7">NP73</strain>
    </source>
</reference>
<proteinExistence type="predicted"/>
<dbReference type="SUPFAM" id="SSF53335">
    <property type="entry name" value="S-adenosyl-L-methionine-dependent methyltransferases"/>
    <property type="match status" value="1"/>
</dbReference>
<dbReference type="Gene3D" id="1.10.10.10">
    <property type="entry name" value="Winged helix-like DNA-binding domain superfamily/Winged helix DNA-binding domain"/>
    <property type="match status" value="1"/>
</dbReference>
<dbReference type="Proteomes" id="UP001223390">
    <property type="component" value="Unassembled WGS sequence"/>
</dbReference>
<dbReference type="InterPro" id="IPR036390">
    <property type="entry name" value="WH_DNA-bd_sf"/>
</dbReference>
<dbReference type="GO" id="GO:0032259">
    <property type="term" value="P:methylation"/>
    <property type="evidence" value="ECO:0007669"/>
    <property type="project" value="UniProtKB-KW"/>
</dbReference>
<dbReference type="Pfam" id="PF00891">
    <property type="entry name" value="Methyltransf_2"/>
    <property type="match status" value="1"/>
</dbReference>
<dbReference type="InterPro" id="IPR016461">
    <property type="entry name" value="COMT-like"/>
</dbReference>
<comment type="caution">
    <text evidence="6">The sequence shown here is derived from an EMBL/GenBank/DDBJ whole genome shotgun (WGS) entry which is preliminary data.</text>
</comment>
<dbReference type="InterPro" id="IPR036388">
    <property type="entry name" value="WH-like_DNA-bd_sf"/>
</dbReference>
<dbReference type="PANTHER" id="PTHR43712:SF2">
    <property type="entry name" value="O-METHYLTRANSFERASE CICE"/>
    <property type="match status" value="1"/>
</dbReference>
<keyword evidence="2" id="KW-0808">Transferase</keyword>
<dbReference type="InterPro" id="IPR029063">
    <property type="entry name" value="SAM-dependent_MTases_sf"/>
</dbReference>